<evidence type="ECO:0000256" key="1">
    <source>
        <dbReference type="SAM" id="Phobius"/>
    </source>
</evidence>
<feature type="transmembrane region" description="Helical" evidence="1">
    <location>
        <begin position="6"/>
        <end position="23"/>
    </location>
</feature>
<dbReference type="Pfam" id="PF09990">
    <property type="entry name" value="DUF2231"/>
    <property type="match status" value="1"/>
</dbReference>
<feature type="domain" description="DUF2231" evidence="2">
    <location>
        <begin position="1"/>
        <end position="136"/>
    </location>
</feature>
<organism evidence="3 4">
    <name type="scientific">Sunxiuqinia dokdonensis</name>
    <dbReference type="NCBI Taxonomy" id="1409788"/>
    <lineage>
        <taxon>Bacteria</taxon>
        <taxon>Pseudomonadati</taxon>
        <taxon>Bacteroidota</taxon>
        <taxon>Bacteroidia</taxon>
        <taxon>Marinilabiliales</taxon>
        <taxon>Prolixibacteraceae</taxon>
        <taxon>Sunxiuqinia</taxon>
    </lineage>
</organism>
<name>A0A0L8VAP7_9BACT</name>
<dbReference type="InterPro" id="IPR019251">
    <property type="entry name" value="DUF2231_TM"/>
</dbReference>
<accession>A0A0L8VAP7</accession>
<evidence type="ECO:0000259" key="2">
    <source>
        <dbReference type="Pfam" id="PF09990"/>
    </source>
</evidence>
<feature type="transmembrane region" description="Helical" evidence="1">
    <location>
        <begin position="35"/>
        <end position="54"/>
    </location>
</feature>
<keyword evidence="1" id="KW-0472">Membrane</keyword>
<gene>
    <name evidence="3" type="ORF">NC99_16640</name>
</gene>
<dbReference type="EMBL" id="LGIA01000113">
    <property type="protein sequence ID" value="KOH45519.1"/>
    <property type="molecule type" value="Genomic_DNA"/>
</dbReference>
<sequence>MIIHFPIVLWIIAVLADLVWLFLQKNWLRNMAVALYVLGALGALGAYLSGTQAIDLVSVPMQAELTAGNHSDWGSYTFYFFTAYVAIRLFFFWKQWDKKKWLAIVLVITGMVGIGIVAQTADLGAKLVYKYGVGTQK</sequence>
<proteinExistence type="predicted"/>
<keyword evidence="4" id="KW-1185">Reference proteome</keyword>
<feature type="transmembrane region" description="Helical" evidence="1">
    <location>
        <begin position="100"/>
        <end position="121"/>
    </location>
</feature>
<dbReference type="AlphaFoldDB" id="A0A0L8VAP7"/>
<protein>
    <recommendedName>
        <fullName evidence="2">DUF2231 domain-containing protein</fullName>
    </recommendedName>
</protein>
<dbReference type="STRING" id="1409788.NC99_16640"/>
<comment type="caution">
    <text evidence="3">The sequence shown here is derived from an EMBL/GenBank/DDBJ whole genome shotgun (WGS) entry which is preliminary data.</text>
</comment>
<evidence type="ECO:0000313" key="4">
    <source>
        <dbReference type="Proteomes" id="UP000036958"/>
    </source>
</evidence>
<evidence type="ECO:0000313" key="3">
    <source>
        <dbReference type="EMBL" id="KOH45519.1"/>
    </source>
</evidence>
<feature type="transmembrane region" description="Helical" evidence="1">
    <location>
        <begin position="74"/>
        <end position="93"/>
    </location>
</feature>
<dbReference type="Proteomes" id="UP000036958">
    <property type="component" value="Unassembled WGS sequence"/>
</dbReference>
<keyword evidence="1" id="KW-1133">Transmembrane helix</keyword>
<keyword evidence="1" id="KW-0812">Transmembrane</keyword>
<reference evidence="4" key="1">
    <citation type="submission" date="2015-07" db="EMBL/GenBank/DDBJ databases">
        <title>Genome sequencing of Sunxiuqinia dokdonensis strain SK.</title>
        <authorList>
            <person name="Ahn S."/>
            <person name="Kim B.-C."/>
        </authorList>
    </citation>
    <scope>NUCLEOTIDE SEQUENCE [LARGE SCALE GENOMIC DNA]</scope>
    <source>
        <strain evidence="4">SK</strain>
    </source>
</reference>